<name>A0ABQ9SJS3_9PEZI</name>
<dbReference type="EMBL" id="MOPA01000006">
    <property type="protein sequence ID" value="KAK1538134.1"/>
    <property type="molecule type" value="Genomic_DNA"/>
</dbReference>
<protein>
    <submittedName>
        <fullName evidence="1">Uncharacterized protein</fullName>
    </submittedName>
</protein>
<evidence type="ECO:0000313" key="1">
    <source>
        <dbReference type="EMBL" id="KAK1538134.1"/>
    </source>
</evidence>
<proteinExistence type="predicted"/>
<dbReference type="RefSeq" id="XP_060348885.1">
    <property type="nucleotide sequence ID" value="XM_060492515.1"/>
</dbReference>
<gene>
    <name evidence="1" type="ORF">CPAR01_08247</name>
</gene>
<organism evidence="1 2">
    <name type="scientific">Colletotrichum paranaense</name>
    <dbReference type="NCBI Taxonomy" id="1914294"/>
    <lineage>
        <taxon>Eukaryota</taxon>
        <taxon>Fungi</taxon>
        <taxon>Dikarya</taxon>
        <taxon>Ascomycota</taxon>
        <taxon>Pezizomycotina</taxon>
        <taxon>Sordariomycetes</taxon>
        <taxon>Hypocreomycetidae</taxon>
        <taxon>Glomerellales</taxon>
        <taxon>Glomerellaceae</taxon>
        <taxon>Colletotrichum</taxon>
        <taxon>Colletotrichum acutatum species complex</taxon>
    </lineage>
</organism>
<dbReference type="Proteomes" id="UP001241169">
    <property type="component" value="Unassembled WGS sequence"/>
</dbReference>
<reference evidence="1 2" key="1">
    <citation type="submission" date="2016-10" db="EMBL/GenBank/DDBJ databases">
        <title>The genome sequence of Colletotrichum fioriniae PJ7.</title>
        <authorList>
            <person name="Baroncelli R."/>
        </authorList>
    </citation>
    <scope>NUCLEOTIDE SEQUENCE [LARGE SCALE GENOMIC DNA]</scope>
    <source>
        <strain evidence="1 2">IMI 384185</strain>
    </source>
</reference>
<accession>A0ABQ9SJS3</accession>
<keyword evidence="2" id="KW-1185">Reference proteome</keyword>
<evidence type="ECO:0000313" key="2">
    <source>
        <dbReference type="Proteomes" id="UP001241169"/>
    </source>
</evidence>
<comment type="caution">
    <text evidence="1">The sequence shown here is derived from an EMBL/GenBank/DDBJ whole genome shotgun (WGS) entry which is preliminary data.</text>
</comment>
<sequence>MYSASKSEEEADERHTAIKLAIIKRAHPRDVPDVIPDVGDLISRHSTMVASIREPLCGGHCQIPAGMAWPDALRKEQCGRRSVILK</sequence>
<dbReference type="GeneID" id="85376414"/>